<keyword evidence="2" id="KW-0645">Protease</keyword>
<dbReference type="InterPro" id="IPR036034">
    <property type="entry name" value="PDZ_sf"/>
</dbReference>
<dbReference type="Gene3D" id="2.40.10.10">
    <property type="entry name" value="Trypsin-like serine proteases"/>
    <property type="match status" value="2"/>
</dbReference>
<dbReference type="PANTHER" id="PTHR45980:SF18">
    <property type="entry name" value="PROTEASE DO-LIKE 9"/>
    <property type="match status" value="1"/>
</dbReference>
<feature type="domain" description="Protease Do-like PDZ" evidence="6">
    <location>
        <begin position="344"/>
        <end position="478"/>
    </location>
</feature>
<dbReference type="Pfam" id="PF17815">
    <property type="entry name" value="PDZ_3"/>
    <property type="match status" value="1"/>
</dbReference>
<evidence type="ECO:0000313" key="7">
    <source>
        <dbReference type="EMBL" id="CAE8632601.1"/>
    </source>
</evidence>
<dbReference type="PRINTS" id="PR00834">
    <property type="entry name" value="PROTEASES2C"/>
</dbReference>
<evidence type="ECO:0000313" key="8">
    <source>
        <dbReference type="Proteomes" id="UP000654075"/>
    </source>
</evidence>
<dbReference type="InterPro" id="IPR043504">
    <property type="entry name" value="Peptidase_S1_PA_chymotrypsin"/>
</dbReference>
<evidence type="ECO:0000256" key="5">
    <source>
        <dbReference type="SAM" id="MobiDB-lite"/>
    </source>
</evidence>
<dbReference type="PANTHER" id="PTHR45980">
    <property type="match status" value="1"/>
</dbReference>
<dbReference type="OrthoDB" id="4217619at2759"/>
<reference evidence="7" key="1">
    <citation type="submission" date="2021-02" db="EMBL/GenBank/DDBJ databases">
        <authorList>
            <person name="Dougan E. K."/>
            <person name="Rhodes N."/>
            <person name="Thang M."/>
            <person name="Chan C."/>
        </authorList>
    </citation>
    <scope>NUCLEOTIDE SEQUENCE</scope>
</reference>
<dbReference type="SUPFAM" id="SSF50494">
    <property type="entry name" value="Trypsin-like serine proteases"/>
    <property type="match status" value="1"/>
</dbReference>
<dbReference type="EMBL" id="CAJNNV010030467">
    <property type="protein sequence ID" value="CAE8632601.1"/>
    <property type="molecule type" value="Genomic_DNA"/>
</dbReference>
<keyword evidence="3" id="KW-0378">Hydrolase</keyword>
<evidence type="ECO:0000256" key="4">
    <source>
        <dbReference type="ARBA" id="ARBA00022825"/>
    </source>
</evidence>
<protein>
    <recommendedName>
        <fullName evidence="6">Protease Do-like PDZ domain-containing protein</fullName>
    </recommendedName>
</protein>
<evidence type="ECO:0000256" key="1">
    <source>
        <dbReference type="ARBA" id="ARBA00010541"/>
    </source>
</evidence>
<keyword evidence="8" id="KW-1185">Reference proteome</keyword>
<feature type="compositionally biased region" description="Low complexity" evidence="5">
    <location>
        <begin position="227"/>
        <end position="248"/>
    </location>
</feature>
<keyword evidence="4" id="KW-0720">Serine protease</keyword>
<dbReference type="Proteomes" id="UP000654075">
    <property type="component" value="Unassembled WGS sequence"/>
</dbReference>
<dbReference type="SUPFAM" id="SSF50156">
    <property type="entry name" value="PDZ domain-like"/>
    <property type="match status" value="1"/>
</dbReference>
<dbReference type="InterPro" id="IPR001940">
    <property type="entry name" value="Peptidase_S1C"/>
</dbReference>
<accession>A0A813H4P9</accession>
<comment type="caution">
    <text evidence="7">The sequence shown here is derived from an EMBL/GenBank/DDBJ whole genome shotgun (WGS) entry which is preliminary data.</text>
</comment>
<proteinExistence type="inferred from homology"/>
<sequence length="484" mass="52632">MPWSTSPQTQSAASAFALLVEGVRLLVTNAHAVHHANLVELQRPGEDMKFLARVICEGPDCDLALLELIEGEEDFWEGVEPYRLCRELPGLNDKVHVCGYPVGGENASITQGVISRVDMQPYRHGSASLLAIQIDAAINPGNSGGPALDEQHRCVGVAFQSLQDAENIGYVIPAEVIQQFVRGYLHSGTFRGFGNHGFAWQPLENPALRHAVLGGMAWPALQHGSSSSSVDAGAQQASSASDPALQASNTTGTGGVLVKRIEPTSPASKLLKERDVLLSIGGKPIGFGGTVHFRRRERIAFPYVTSRLFPGDHVALEVLRDGQVHSWQLELGWPLPLVPMHPLQPPAYVVFGGLVFVPLSEPYLRSEWGELFEERAPVALADPWLRNIRRFGDEEVVVLSCIFASPLTAGLTHFMNRRLLSCNGCEVRNLAHLAKLLDDATGTNVLFKLDDDDIIALPTEQARATTQQVLETNRIPAGRCLPLV</sequence>
<dbReference type="OMA" id="HCEPNYS"/>
<comment type="similarity">
    <text evidence="1">Belongs to the peptidase S1C family.</text>
</comment>
<dbReference type="AlphaFoldDB" id="A0A813H4P9"/>
<dbReference type="GO" id="GO:0004252">
    <property type="term" value="F:serine-type endopeptidase activity"/>
    <property type="evidence" value="ECO:0007669"/>
    <property type="project" value="InterPro"/>
</dbReference>
<evidence type="ECO:0000259" key="6">
    <source>
        <dbReference type="Pfam" id="PF17815"/>
    </source>
</evidence>
<dbReference type="InterPro" id="IPR009003">
    <property type="entry name" value="Peptidase_S1_PA"/>
</dbReference>
<name>A0A813H4P9_POLGL</name>
<feature type="region of interest" description="Disordered" evidence="5">
    <location>
        <begin position="227"/>
        <end position="251"/>
    </location>
</feature>
<dbReference type="GO" id="GO:0006508">
    <property type="term" value="P:proteolysis"/>
    <property type="evidence" value="ECO:0007669"/>
    <property type="project" value="UniProtKB-KW"/>
</dbReference>
<dbReference type="Gene3D" id="2.30.42.10">
    <property type="match status" value="1"/>
</dbReference>
<evidence type="ECO:0000256" key="3">
    <source>
        <dbReference type="ARBA" id="ARBA00022801"/>
    </source>
</evidence>
<dbReference type="Gene3D" id="3.20.190.20">
    <property type="match status" value="1"/>
</dbReference>
<dbReference type="Pfam" id="PF13365">
    <property type="entry name" value="Trypsin_2"/>
    <property type="match status" value="1"/>
</dbReference>
<dbReference type="InterPro" id="IPR046449">
    <property type="entry name" value="DEGP_PDZ_sf"/>
</dbReference>
<evidence type="ECO:0000256" key="2">
    <source>
        <dbReference type="ARBA" id="ARBA00022670"/>
    </source>
</evidence>
<dbReference type="InterPro" id="IPR041517">
    <property type="entry name" value="DEGP_PDZ"/>
</dbReference>
<organism evidence="7 8">
    <name type="scientific">Polarella glacialis</name>
    <name type="common">Dinoflagellate</name>
    <dbReference type="NCBI Taxonomy" id="89957"/>
    <lineage>
        <taxon>Eukaryota</taxon>
        <taxon>Sar</taxon>
        <taxon>Alveolata</taxon>
        <taxon>Dinophyceae</taxon>
        <taxon>Suessiales</taxon>
        <taxon>Suessiaceae</taxon>
        <taxon>Polarella</taxon>
    </lineage>
</organism>
<gene>
    <name evidence="7" type="ORF">PGLA1383_LOCUS48542</name>
</gene>